<dbReference type="InterPro" id="IPR024185">
    <property type="entry name" value="FTHF_cligase-like_sf"/>
</dbReference>
<comment type="cofactor">
    <cofactor evidence="6">
        <name>Mg(2+)</name>
        <dbReference type="ChEBI" id="CHEBI:18420"/>
    </cofactor>
</comment>
<comment type="catalytic activity">
    <reaction evidence="4 6">
        <text>(6S)-5-formyl-5,6,7,8-tetrahydrofolate + ATP = (6R)-5,10-methenyltetrahydrofolate + ADP + phosphate</text>
        <dbReference type="Rhea" id="RHEA:10488"/>
        <dbReference type="ChEBI" id="CHEBI:30616"/>
        <dbReference type="ChEBI" id="CHEBI:43474"/>
        <dbReference type="ChEBI" id="CHEBI:57455"/>
        <dbReference type="ChEBI" id="CHEBI:57457"/>
        <dbReference type="ChEBI" id="CHEBI:456216"/>
        <dbReference type="EC" id="6.3.3.2"/>
    </reaction>
</comment>
<evidence type="ECO:0000256" key="5">
    <source>
        <dbReference type="ARBA" id="ARBA00038966"/>
    </source>
</evidence>
<protein>
    <recommendedName>
        <fullName evidence="5 6">5-formyltetrahydrofolate cyclo-ligase</fullName>
        <ecNumber evidence="5 6">6.3.3.2</ecNumber>
    </recommendedName>
</protein>
<evidence type="ECO:0000256" key="3">
    <source>
        <dbReference type="ARBA" id="ARBA00022840"/>
    </source>
</evidence>
<evidence type="ECO:0000313" key="7">
    <source>
        <dbReference type="EMBL" id="CAG6617309.1"/>
    </source>
</evidence>
<dbReference type="Pfam" id="PF01812">
    <property type="entry name" value="5-FTHF_cyc-lig"/>
    <property type="match status" value="1"/>
</dbReference>
<dbReference type="NCBIfam" id="TIGR02727">
    <property type="entry name" value="MTHFS_bact"/>
    <property type="match status" value="1"/>
</dbReference>
<dbReference type="InterPro" id="IPR037171">
    <property type="entry name" value="NagB/RpiA_transferase-like"/>
</dbReference>
<reference evidence="7" key="1">
    <citation type="submission" date="2021-05" db="EMBL/GenBank/DDBJ databases">
        <authorList>
            <person name="Alioto T."/>
            <person name="Alioto T."/>
            <person name="Gomez Garrido J."/>
        </authorList>
    </citation>
    <scope>NUCLEOTIDE SEQUENCE</scope>
</reference>
<name>A0A8D8LVB0_9HEMI</name>
<sequence length="234" mass="26532">MVGARLLRSESVFVCVIYLFILNPILADLKVEVPPGIMSANVLNVTKKELRANIAKLIKRMIPKDKESESALVCERFLNHPAYRDSKRISIYVDISDEIGTKKIINDICNSGRECFIPRYEKSDMKMLKLKCLEDLDSLDKNKENILQHSLVDDAEDAMKTGGLDLVVVPGRAFTLNGKRCGRGKGYYDKYLRELKKLSPHCKTVGLAFGCQIVHDLPMDEHDEPLDYVIHPRP</sequence>
<dbReference type="EC" id="6.3.3.2" evidence="5 6"/>
<evidence type="ECO:0000256" key="6">
    <source>
        <dbReference type="RuleBase" id="RU361279"/>
    </source>
</evidence>
<proteinExistence type="inferred from homology"/>
<dbReference type="GO" id="GO:0030272">
    <property type="term" value="F:5-formyltetrahydrofolate cyclo-ligase activity"/>
    <property type="evidence" value="ECO:0007669"/>
    <property type="project" value="UniProtKB-EC"/>
</dbReference>
<evidence type="ECO:0000256" key="4">
    <source>
        <dbReference type="ARBA" id="ARBA00036539"/>
    </source>
</evidence>
<evidence type="ECO:0000256" key="2">
    <source>
        <dbReference type="ARBA" id="ARBA00022741"/>
    </source>
</evidence>
<comment type="similarity">
    <text evidence="1 6">Belongs to the 5-formyltetrahydrofolate cyclo-ligase family.</text>
</comment>
<keyword evidence="2 6" id="KW-0547">Nucleotide-binding</keyword>
<dbReference type="GO" id="GO:0035999">
    <property type="term" value="P:tetrahydrofolate interconversion"/>
    <property type="evidence" value="ECO:0007669"/>
    <property type="project" value="TreeGrafter"/>
</dbReference>
<dbReference type="SUPFAM" id="SSF100950">
    <property type="entry name" value="NagB/RpiA/CoA transferase-like"/>
    <property type="match status" value="1"/>
</dbReference>
<dbReference type="EMBL" id="HBUF01038440">
    <property type="protein sequence ID" value="CAG6617309.1"/>
    <property type="molecule type" value="Transcribed_RNA"/>
</dbReference>
<dbReference type="GO" id="GO:0005739">
    <property type="term" value="C:mitochondrion"/>
    <property type="evidence" value="ECO:0007669"/>
    <property type="project" value="TreeGrafter"/>
</dbReference>
<dbReference type="AlphaFoldDB" id="A0A8D8LVB0"/>
<dbReference type="GO" id="GO:0005524">
    <property type="term" value="F:ATP binding"/>
    <property type="evidence" value="ECO:0007669"/>
    <property type="project" value="UniProtKB-KW"/>
</dbReference>
<accession>A0A8D8LVB0</accession>
<keyword evidence="7" id="KW-0436">Ligase</keyword>
<organism evidence="7">
    <name type="scientific">Cacopsylla melanoneura</name>
    <dbReference type="NCBI Taxonomy" id="428564"/>
    <lineage>
        <taxon>Eukaryota</taxon>
        <taxon>Metazoa</taxon>
        <taxon>Ecdysozoa</taxon>
        <taxon>Arthropoda</taxon>
        <taxon>Hexapoda</taxon>
        <taxon>Insecta</taxon>
        <taxon>Pterygota</taxon>
        <taxon>Neoptera</taxon>
        <taxon>Paraneoptera</taxon>
        <taxon>Hemiptera</taxon>
        <taxon>Sternorrhyncha</taxon>
        <taxon>Psylloidea</taxon>
        <taxon>Psyllidae</taxon>
        <taxon>Psyllinae</taxon>
        <taxon>Cacopsylla</taxon>
    </lineage>
</organism>
<keyword evidence="6" id="KW-0479">Metal-binding</keyword>
<dbReference type="PANTHER" id="PTHR23407">
    <property type="entry name" value="ATPASE INHIBITOR/5-FORMYLTETRAHYDROFOLATE CYCLO-LIGASE"/>
    <property type="match status" value="1"/>
</dbReference>
<evidence type="ECO:0000256" key="1">
    <source>
        <dbReference type="ARBA" id="ARBA00010638"/>
    </source>
</evidence>
<keyword evidence="3 6" id="KW-0067">ATP-binding</keyword>
<dbReference type="GO" id="GO:0046872">
    <property type="term" value="F:metal ion binding"/>
    <property type="evidence" value="ECO:0007669"/>
    <property type="project" value="UniProtKB-KW"/>
</dbReference>
<dbReference type="Gene3D" id="3.40.50.10420">
    <property type="entry name" value="NagB/RpiA/CoA transferase-like"/>
    <property type="match status" value="1"/>
</dbReference>
<keyword evidence="6" id="KW-0460">Magnesium</keyword>
<dbReference type="GO" id="GO:0009396">
    <property type="term" value="P:folic acid-containing compound biosynthetic process"/>
    <property type="evidence" value="ECO:0007669"/>
    <property type="project" value="TreeGrafter"/>
</dbReference>
<dbReference type="PANTHER" id="PTHR23407:SF1">
    <property type="entry name" value="5-FORMYLTETRAHYDROFOLATE CYCLO-LIGASE"/>
    <property type="match status" value="1"/>
</dbReference>
<dbReference type="InterPro" id="IPR002698">
    <property type="entry name" value="FTHF_cligase"/>
</dbReference>